<keyword evidence="1" id="KW-1133">Transmembrane helix</keyword>
<comment type="caution">
    <text evidence="2">The sequence shown here is derived from an EMBL/GenBank/DDBJ whole genome shotgun (WGS) entry which is preliminary data.</text>
</comment>
<keyword evidence="1" id="KW-0812">Transmembrane</keyword>
<dbReference type="Proteomes" id="UP000295662">
    <property type="component" value="Unassembled WGS sequence"/>
</dbReference>
<accession>A0A4R7RR18</accession>
<gene>
    <name evidence="2" type="ORF">EI77_03127</name>
</gene>
<reference evidence="2 3" key="1">
    <citation type="submission" date="2019-03" db="EMBL/GenBank/DDBJ databases">
        <title>Genomic Encyclopedia of Archaeal and Bacterial Type Strains, Phase II (KMG-II): from individual species to whole genera.</title>
        <authorList>
            <person name="Goeker M."/>
        </authorList>
    </citation>
    <scope>NUCLEOTIDE SEQUENCE [LARGE SCALE GENOMIC DNA]</scope>
    <source>
        <strain evidence="2 3">ATCC 25309</strain>
    </source>
</reference>
<feature type="transmembrane region" description="Helical" evidence="1">
    <location>
        <begin position="22"/>
        <end position="43"/>
    </location>
</feature>
<evidence type="ECO:0000313" key="3">
    <source>
        <dbReference type="Proteomes" id="UP000295662"/>
    </source>
</evidence>
<organism evidence="2 3">
    <name type="scientific">Prosthecobacter fusiformis</name>
    <dbReference type="NCBI Taxonomy" id="48464"/>
    <lineage>
        <taxon>Bacteria</taxon>
        <taxon>Pseudomonadati</taxon>
        <taxon>Verrucomicrobiota</taxon>
        <taxon>Verrucomicrobiia</taxon>
        <taxon>Verrucomicrobiales</taxon>
        <taxon>Verrucomicrobiaceae</taxon>
        <taxon>Prosthecobacter</taxon>
    </lineage>
</organism>
<name>A0A4R7RR18_9BACT</name>
<evidence type="ECO:0000313" key="2">
    <source>
        <dbReference type="EMBL" id="TDU68010.1"/>
    </source>
</evidence>
<keyword evidence="1" id="KW-0472">Membrane</keyword>
<protein>
    <submittedName>
        <fullName evidence="2">Uncharacterized protein</fullName>
    </submittedName>
</protein>
<dbReference type="EMBL" id="SOCA01000006">
    <property type="protein sequence ID" value="TDU68010.1"/>
    <property type="molecule type" value="Genomic_DNA"/>
</dbReference>
<sequence>MLQGNLPPHRHSHQGASVFKKVLISIVVIAAVGSAALFVKVAVNHDRMRQQLRDETPALIRENLELMDRGS</sequence>
<keyword evidence="3" id="KW-1185">Reference proteome</keyword>
<dbReference type="AlphaFoldDB" id="A0A4R7RR18"/>
<proteinExistence type="predicted"/>
<evidence type="ECO:0000256" key="1">
    <source>
        <dbReference type="SAM" id="Phobius"/>
    </source>
</evidence>